<dbReference type="AlphaFoldDB" id="A0AAV3PFF1"/>
<dbReference type="Proteomes" id="UP001454036">
    <property type="component" value="Unassembled WGS sequence"/>
</dbReference>
<evidence type="ECO:0000313" key="2">
    <source>
        <dbReference type="EMBL" id="GAA0148767.1"/>
    </source>
</evidence>
<proteinExistence type="predicted"/>
<name>A0AAV3PFF1_LITER</name>
<feature type="domain" description="DUF7138" evidence="1">
    <location>
        <begin position="1"/>
        <end position="47"/>
    </location>
</feature>
<dbReference type="EMBL" id="BAABME010001295">
    <property type="protein sequence ID" value="GAA0148767.1"/>
    <property type="molecule type" value="Genomic_DNA"/>
</dbReference>
<reference evidence="2 3" key="1">
    <citation type="submission" date="2024-01" db="EMBL/GenBank/DDBJ databases">
        <title>The complete chloroplast genome sequence of Lithospermum erythrorhizon: insights into the phylogenetic relationship among Boraginaceae species and the maternal lineages of purple gromwells.</title>
        <authorList>
            <person name="Okada T."/>
            <person name="Watanabe K."/>
        </authorList>
    </citation>
    <scope>NUCLEOTIDE SEQUENCE [LARGE SCALE GENOMIC DNA]</scope>
</reference>
<dbReference type="Pfam" id="PF23596">
    <property type="entry name" value="DUF7138"/>
    <property type="match status" value="1"/>
</dbReference>
<evidence type="ECO:0000259" key="1">
    <source>
        <dbReference type="Pfam" id="PF23596"/>
    </source>
</evidence>
<protein>
    <recommendedName>
        <fullName evidence="1">DUF7138 domain-containing protein</fullName>
    </recommendedName>
</protein>
<evidence type="ECO:0000313" key="3">
    <source>
        <dbReference type="Proteomes" id="UP001454036"/>
    </source>
</evidence>
<dbReference type="InterPro" id="IPR055562">
    <property type="entry name" value="DUF7138"/>
</dbReference>
<keyword evidence="3" id="KW-1185">Reference proteome</keyword>
<accession>A0AAV3PFF1</accession>
<comment type="caution">
    <text evidence="2">The sequence shown here is derived from an EMBL/GenBank/DDBJ whole genome shotgun (WGS) entry which is preliminary data.</text>
</comment>
<organism evidence="2 3">
    <name type="scientific">Lithospermum erythrorhizon</name>
    <name type="common">Purple gromwell</name>
    <name type="synonym">Lithospermum officinale var. erythrorhizon</name>
    <dbReference type="NCBI Taxonomy" id="34254"/>
    <lineage>
        <taxon>Eukaryota</taxon>
        <taxon>Viridiplantae</taxon>
        <taxon>Streptophyta</taxon>
        <taxon>Embryophyta</taxon>
        <taxon>Tracheophyta</taxon>
        <taxon>Spermatophyta</taxon>
        <taxon>Magnoliopsida</taxon>
        <taxon>eudicotyledons</taxon>
        <taxon>Gunneridae</taxon>
        <taxon>Pentapetalae</taxon>
        <taxon>asterids</taxon>
        <taxon>lamiids</taxon>
        <taxon>Boraginales</taxon>
        <taxon>Boraginaceae</taxon>
        <taxon>Boraginoideae</taxon>
        <taxon>Lithospermeae</taxon>
        <taxon>Lithospermum</taxon>
    </lineage>
</organism>
<sequence length="162" mass="18863">MVSQTIRISPDHFSIFFFSNNNIQEKALITDKAKLSHLCREKDGLFHVILNQSRNAITQNVTIPQLLPQNVVVQEPVMHQNVVLPASVMHQNVVPPASYKPQNMDFQPPFLSQNMELPPRGNDQLFHELEENYNRFFEEDFPRMQEVYPKMKGKKPHVEILL</sequence>
<gene>
    <name evidence="2" type="ORF">LIER_08118</name>
</gene>